<name>A0A927MYA1_9ACTN</name>
<feature type="transmembrane region" description="Helical" evidence="5">
    <location>
        <begin position="367"/>
        <end position="388"/>
    </location>
</feature>
<reference evidence="7" key="1">
    <citation type="submission" date="2020-10" db="EMBL/GenBank/DDBJ databases">
        <title>Sequencing the genomes of 1000 actinobacteria strains.</title>
        <authorList>
            <person name="Klenk H.-P."/>
        </authorList>
    </citation>
    <scope>NUCLEOTIDE SEQUENCE</scope>
    <source>
        <strain evidence="7">DSM 45354</strain>
    </source>
</reference>
<dbReference type="CDD" id="cd17393">
    <property type="entry name" value="MFS_MosC_like"/>
    <property type="match status" value="1"/>
</dbReference>
<accession>A0A927MYA1</accession>
<dbReference type="Pfam" id="PF07690">
    <property type="entry name" value="MFS_1"/>
    <property type="match status" value="2"/>
</dbReference>
<feature type="domain" description="Major facilitator superfamily (MFS) profile" evidence="6">
    <location>
        <begin position="1"/>
        <end position="393"/>
    </location>
</feature>
<feature type="transmembrane region" description="Helical" evidence="5">
    <location>
        <begin position="248"/>
        <end position="268"/>
    </location>
</feature>
<evidence type="ECO:0000256" key="2">
    <source>
        <dbReference type="ARBA" id="ARBA00022692"/>
    </source>
</evidence>
<dbReference type="Proteomes" id="UP000638648">
    <property type="component" value="Unassembled WGS sequence"/>
</dbReference>
<dbReference type="InterPro" id="IPR051788">
    <property type="entry name" value="MFS_Transporter"/>
</dbReference>
<feature type="transmembrane region" description="Helical" evidence="5">
    <location>
        <begin position="47"/>
        <end position="69"/>
    </location>
</feature>
<dbReference type="PANTHER" id="PTHR23514:SF13">
    <property type="entry name" value="INNER MEMBRANE PROTEIN YBJJ"/>
    <property type="match status" value="1"/>
</dbReference>
<keyword evidence="3 5" id="KW-1133">Transmembrane helix</keyword>
<dbReference type="InterPro" id="IPR020846">
    <property type="entry name" value="MFS_dom"/>
</dbReference>
<keyword evidence="2 5" id="KW-0812">Transmembrane</keyword>
<comment type="caution">
    <text evidence="7">The sequence shown here is derived from an EMBL/GenBank/DDBJ whole genome shotgun (WGS) entry which is preliminary data.</text>
</comment>
<proteinExistence type="predicted"/>
<dbReference type="InterPro" id="IPR011701">
    <property type="entry name" value="MFS"/>
</dbReference>
<dbReference type="GO" id="GO:0005886">
    <property type="term" value="C:plasma membrane"/>
    <property type="evidence" value="ECO:0007669"/>
    <property type="project" value="UniProtKB-SubCell"/>
</dbReference>
<evidence type="ECO:0000313" key="8">
    <source>
        <dbReference type="Proteomes" id="UP000638648"/>
    </source>
</evidence>
<feature type="transmembrane region" description="Helical" evidence="5">
    <location>
        <begin position="105"/>
        <end position="123"/>
    </location>
</feature>
<feature type="transmembrane region" description="Helical" evidence="5">
    <location>
        <begin position="215"/>
        <end position="236"/>
    </location>
</feature>
<evidence type="ECO:0000256" key="5">
    <source>
        <dbReference type="SAM" id="Phobius"/>
    </source>
</evidence>
<evidence type="ECO:0000256" key="3">
    <source>
        <dbReference type="ARBA" id="ARBA00022989"/>
    </source>
</evidence>
<dbReference type="Gene3D" id="1.20.1250.20">
    <property type="entry name" value="MFS general substrate transporter like domains"/>
    <property type="match status" value="2"/>
</dbReference>
<dbReference type="PROSITE" id="PS50850">
    <property type="entry name" value="MFS"/>
    <property type="match status" value="1"/>
</dbReference>
<dbReference type="InterPro" id="IPR036259">
    <property type="entry name" value="MFS_trans_sf"/>
</dbReference>
<dbReference type="AlphaFoldDB" id="A0A927MYA1"/>
<evidence type="ECO:0000259" key="6">
    <source>
        <dbReference type="PROSITE" id="PS50850"/>
    </source>
</evidence>
<feature type="transmembrane region" description="Helical" evidence="5">
    <location>
        <begin position="340"/>
        <end position="361"/>
    </location>
</feature>
<dbReference type="SUPFAM" id="SSF103473">
    <property type="entry name" value="MFS general substrate transporter"/>
    <property type="match status" value="1"/>
</dbReference>
<evidence type="ECO:0000256" key="4">
    <source>
        <dbReference type="ARBA" id="ARBA00023136"/>
    </source>
</evidence>
<dbReference type="GO" id="GO:0022857">
    <property type="term" value="F:transmembrane transporter activity"/>
    <property type="evidence" value="ECO:0007669"/>
    <property type="project" value="InterPro"/>
</dbReference>
<comment type="subcellular location">
    <subcellularLocation>
        <location evidence="1">Cell membrane</location>
        <topology evidence="1">Multi-pass membrane protein</topology>
    </subcellularLocation>
</comment>
<feature type="transmembrane region" description="Helical" evidence="5">
    <location>
        <begin position="280"/>
        <end position="302"/>
    </location>
</feature>
<keyword evidence="4 5" id="KW-0472">Membrane</keyword>
<dbReference type="PANTHER" id="PTHR23514">
    <property type="entry name" value="BYPASS OF STOP CODON PROTEIN 6"/>
    <property type="match status" value="1"/>
</dbReference>
<keyword evidence="8" id="KW-1185">Reference proteome</keyword>
<feature type="transmembrane region" description="Helical" evidence="5">
    <location>
        <begin position="144"/>
        <end position="164"/>
    </location>
</feature>
<protein>
    <submittedName>
        <fullName evidence="7">MFS family permease</fullName>
    </submittedName>
</protein>
<feature type="transmembrane region" description="Helical" evidence="5">
    <location>
        <begin position="81"/>
        <end position="99"/>
    </location>
</feature>
<feature type="transmembrane region" description="Helical" evidence="5">
    <location>
        <begin position="16"/>
        <end position="35"/>
    </location>
</feature>
<evidence type="ECO:0000256" key="1">
    <source>
        <dbReference type="ARBA" id="ARBA00004651"/>
    </source>
</evidence>
<dbReference type="EMBL" id="JADBEM010000001">
    <property type="protein sequence ID" value="MBE1608741.1"/>
    <property type="molecule type" value="Genomic_DNA"/>
</dbReference>
<evidence type="ECO:0000313" key="7">
    <source>
        <dbReference type="EMBL" id="MBE1608741.1"/>
    </source>
</evidence>
<gene>
    <name evidence="7" type="ORF">HEB94_005589</name>
</gene>
<sequence>MPQSRRGAGPVPVNRLYPLTVFFAADGVLFASWVVRVPEIKNQVDASATALGLALLCMTFSSAVSMYFAGGLCERFGTRRLLVASFPAVCACLVLPAFARTVVELGGILLLFGAIYGVLLVALNSAAVEVETATGRAIMSPLHGLWSVGGLIGAVIGGLLAAHLGTFAHLGLISVAGLAVTAGFAAPMLRAGTANAVAKAGAHEGKPADGRRTPVGMAVVLLGVVALCTAYGEGAVGDWGALHLREELGAAAGVASYGFGVYSVAIAAGRLTGGKLIMRLGETTVLTGGAVLAAVGILVTAWAGSLPLAFVGLLAVGLGLANMFPVAIAKAGAIGGSRGVGLASTIGNTGMLAGPPIIGFLTDQIGLPAALSTVALLALVAGGLGLLLRARAAGPAGRPEVRPEPADVP</sequence>
<dbReference type="RefSeq" id="WP_192752460.1">
    <property type="nucleotide sequence ID" value="NZ_BAABJL010000172.1"/>
</dbReference>
<feature type="transmembrane region" description="Helical" evidence="5">
    <location>
        <begin position="308"/>
        <end position="328"/>
    </location>
</feature>
<feature type="transmembrane region" description="Helical" evidence="5">
    <location>
        <begin position="170"/>
        <end position="189"/>
    </location>
</feature>
<organism evidence="7 8">
    <name type="scientific">Actinopolymorpha pittospori</name>
    <dbReference type="NCBI Taxonomy" id="648752"/>
    <lineage>
        <taxon>Bacteria</taxon>
        <taxon>Bacillati</taxon>
        <taxon>Actinomycetota</taxon>
        <taxon>Actinomycetes</taxon>
        <taxon>Propionibacteriales</taxon>
        <taxon>Actinopolymorphaceae</taxon>
        <taxon>Actinopolymorpha</taxon>
    </lineage>
</organism>